<comment type="catalytic activity">
    <reaction evidence="17 18">
        <text>L-seryl-[protein] + ATP = O-phospho-L-seryl-[protein] + ADP + H(+)</text>
        <dbReference type="Rhea" id="RHEA:17989"/>
        <dbReference type="Rhea" id="RHEA-COMP:9863"/>
        <dbReference type="Rhea" id="RHEA-COMP:11604"/>
        <dbReference type="ChEBI" id="CHEBI:15378"/>
        <dbReference type="ChEBI" id="CHEBI:29999"/>
        <dbReference type="ChEBI" id="CHEBI:30616"/>
        <dbReference type="ChEBI" id="CHEBI:83421"/>
        <dbReference type="ChEBI" id="CHEBI:456216"/>
        <dbReference type="EC" id="2.7.11.1"/>
    </reaction>
</comment>
<keyword evidence="7" id="KW-0430">Lectin</keyword>
<dbReference type="PROSITE" id="PS00108">
    <property type="entry name" value="PROTEIN_KINASE_ST"/>
    <property type="match status" value="1"/>
</dbReference>
<keyword evidence="4 18" id="KW-0808">Transferase</keyword>
<keyword evidence="5 20" id="KW-0812">Transmembrane</keyword>
<dbReference type="RefSeq" id="XP_039123352.1">
    <property type="nucleotide sequence ID" value="XM_039267418.1"/>
</dbReference>
<keyword evidence="2 18" id="KW-0723">Serine/threonine-protein kinase</keyword>
<evidence type="ECO:0000256" key="3">
    <source>
        <dbReference type="ARBA" id="ARBA00022536"/>
    </source>
</evidence>
<evidence type="ECO:0000256" key="19">
    <source>
        <dbReference type="PROSITE-ProRule" id="PRU10141"/>
    </source>
</evidence>
<dbReference type="FunFam" id="1.10.510.10:FF:000237">
    <property type="entry name" value="G-type lectin S-receptor-like serine/threonine-protein kinase"/>
    <property type="match status" value="1"/>
</dbReference>
<evidence type="ECO:0000313" key="24">
    <source>
        <dbReference type="Proteomes" id="UP001515500"/>
    </source>
</evidence>
<keyword evidence="24" id="KW-1185">Reference proteome</keyword>
<evidence type="ECO:0000256" key="17">
    <source>
        <dbReference type="ARBA" id="ARBA00048679"/>
    </source>
</evidence>
<evidence type="ECO:0000256" key="21">
    <source>
        <dbReference type="SAM" id="SignalP"/>
    </source>
</evidence>
<dbReference type="InterPro" id="IPR036426">
    <property type="entry name" value="Bulb-type_lectin_dom_sf"/>
</dbReference>
<feature type="signal peptide" evidence="21">
    <location>
        <begin position="1"/>
        <end position="35"/>
    </location>
</feature>
<dbReference type="InterPro" id="IPR000719">
    <property type="entry name" value="Prot_kinase_dom"/>
</dbReference>
<comment type="catalytic activity">
    <reaction evidence="16 18">
        <text>L-threonyl-[protein] + ATP = O-phospho-L-threonyl-[protein] + ADP + H(+)</text>
        <dbReference type="Rhea" id="RHEA:46608"/>
        <dbReference type="Rhea" id="RHEA-COMP:11060"/>
        <dbReference type="Rhea" id="RHEA-COMP:11605"/>
        <dbReference type="ChEBI" id="CHEBI:15378"/>
        <dbReference type="ChEBI" id="CHEBI:30013"/>
        <dbReference type="ChEBI" id="CHEBI:30616"/>
        <dbReference type="ChEBI" id="CHEBI:61977"/>
        <dbReference type="ChEBI" id="CHEBI:456216"/>
        <dbReference type="EC" id="2.7.11.1"/>
    </reaction>
</comment>
<organism evidence="24 25">
    <name type="scientific">Dioscorea cayennensis subsp. rotundata</name>
    <name type="common">White Guinea yam</name>
    <name type="synonym">Dioscorea rotundata</name>
    <dbReference type="NCBI Taxonomy" id="55577"/>
    <lineage>
        <taxon>Eukaryota</taxon>
        <taxon>Viridiplantae</taxon>
        <taxon>Streptophyta</taxon>
        <taxon>Embryophyta</taxon>
        <taxon>Tracheophyta</taxon>
        <taxon>Spermatophyta</taxon>
        <taxon>Magnoliopsida</taxon>
        <taxon>Liliopsida</taxon>
        <taxon>Dioscoreales</taxon>
        <taxon>Dioscoreaceae</taxon>
        <taxon>Dioscorea</taxon>
    </lineage>
</organism>
<dbReference type="FunFam" id="3.30.200.20:FF:000059">
    <property type="entry name" value="S-receptor-like serine/threonine-protein kinase"/>
    <property type="match status" value="1"/>
</dbReference>
<dbReference type="PANTHER" id="PTHR47976">
    <property type="entry name" value="G-TYPE LECTIN S-RECEPTOR-LIKE SERINE/THREONINE-PROTEIN KINASE SD2-5"/>
    <property type="match status" value="1"/>
</dbReference>
<dbReference type="PIRSF" id="PIRSF000641">
    <property type="entry name" value="SRK"/>
    <property type="match status" value="1"/>
</dbReference>
<evidence type="ECO:0000256" key="11">
    <source>
        <dbReference type="ARBA" id="ARBA00022989"/>
    </source>
</evidence>
<dbReference type="Gene3D" id="1.10.510.10">
    <property type="entry name" value="Transferase(Phosphotransferase) domain 1"/>
    <property type="match status" value="1"/>
</dbReference>
<dbReference type="Pfam" id="PF01453">
    <property type="entry name" value="B_lectin"/>
    <property type="match status" value="1"/>
</dbReference>
<feature type="domain" description="Protein kinase" evidence="22">
    <location>
        <begin position="536"/>
        <end position="827"/>
    </location>
</feature>
<dbReference type="GO" id="GO:0030246">
    <property type="term" value="F:carbohydrate binding"/>
    <property type="evidence" value="ECO:0007669"/>
    <property type="project" value="UniProtKB-KW"/>
</dbReference>
<keyword evidence="8 18" id="KW-0547">Nucleotide-binding</keyword>
<dbReference type="GO" id="GO:0005524">
    <property type="term" value="F:ATP binding"/>
    <property type="evidence" value="ECO:0007669"/>
    <property type="project" value="UniProtKB-UniRule"/>
</dbReference>
<dbReference type="InterPro" id="IPR017441">
    <property type="entry name" value="Protein_kinase_ATP_BS"/>
</dbReference>
<dbReference type="SMART" id="SM00220">
    <property type="entry name" value="S_TKc"/>
    <property type="match status" value="1"/>
</dbReference>
<dbReference type="InterPro" id="IPR051343">
    <property type="entry name" value="G-type_lectin_kinases/EP1-like"/>
</dbReference>
<feature type="domain" description="Bulb-type lectin" evidence="23">
    <location>
        <begin position="38"/>
        <end position="164"/>
    </location>
</feature>
<evidence type="ECO:0000259" key="23">
    <source>
        <dbReference type="PROSITE" id="PS50927"/>
    </source>
</evidence>
<dbReference type="AlphaFoldDB" id="A0AB40B7Y9"/>
<evidence type="ECO:0000256" key="18">
    <source>
        <dbReference type="PIRNR" id="PIRNR000641"/>
    </source>
</evidence>
<dbReference type="InterPro" id="IPR001245">
    <property type="entry name" value="Ser-Thr/Tyr_kinase_cat_dom"/>
</dbReference>
<dbReference type="SUPFAM" id="SSF56112">
    <property type="entry name" value="Protein kinase-like (PK-like)"/>
    <property type="match status" value="1"/>
</dbReference>
<evidence type="ECO:0000256" key="5">
    <source>
        <dbReference type="ARBA" id="ARBA00022692"/>
    </source>
</evidence>
<dbReference type="InterPro" id="IPR008271">
    <property type="entry name" value="Ser/Thr_kinase_AS"/>
</dbReference>
<dbReference type="InterPro" id="IPR011009">
    <property type="entry name" value="Kinase-like_dom_sf"/>
</dbReference>
<evidence type="ECO:0000256" key="4">
    <source>
        <dbReference type="ARBA" id="ARBA00022679"/>
    </source>
</evidence>
<dbReference type="Proteomes" id="UP001515500">
    <property type="component" value="Chromosome 5"/>
</dbReference>
<evidence type="ECO:0000256" key="13">
    <source>
        <dbReference type="ARBA" id="ARBA00023157"/>
    </source>
</evidence>
<dbReference type="InterPro" id="IPR001480">
    <property type="entry name" value="Bulb-type_lectin_dom"/>
</dbReference>
<dbReference type="SMART" id="SM00108">
    <property type="entry name" value="B_lectin"/>
    <property type="match status" value="1"/>
</dbReference>
<keyword evidence="11 20" id="KW-1133">Transmembrane helix</keyword>
<keyword evidence="3" id="KW-0245">EGF-like domain</keyword>
<protein>
    <recommendedName>
        <fullName evidence="18">Receptor-like serine/threonine-protein kinase</fullName>
        <ecNumber evidence="18">2.7.11.1</ecNumber>
    </recommendedName>
</protein>
<keyword evidence="6 21" id="KW-0732">Signal</keyword>
<gene>
    <name evidence="25" type="primary">LOC120259965</name>
</gene>
<evidence type="ECO:0000256" key="2">
    <source>
        <dbReference type="ARBA" id="ARBA00022527"/>
    </source>
</evidence>
<keyword evidence="13" id="KW-1015">Disulfide bond</keyword>
<keyword evidence="9 18" id="KW-0418">Kinase</keyword>
<dbReference type="CDD" id="cd01098">
    <property type="entry name" value="PAN_AP_plant"/>
    <property type="match status" value="1"/>
</dbReference>
<dbReference type="CDD" id="cd14066">
    <property type="entry name" value="STKc_IRAK"/>
    <property type="match status" value="1"/>
</dbReference>
<evidence type="ECO:0000256" key="8">
    <source>
        <dbReference type="ARBA" id="ARBA00022741"/>
    </source>
</evidence>
<dbReference type="PROSITE" id="PS50011">
    <property type="entry name" value="PROTEIN_KINASE_DOM"/>
    <property type="match status" value="1"/>
</dbReference>
<dbReference type="SUPFAM" id="SSF51110">
    <property type="entry name" value="alpha-D-mannose-specific plant lectins"/>
    <property type="match status" value="1"/>
</dbReference>
<evidence type="ECO:0000313" key="25">
    <source>
        <dbReference type="RefSeq" id="XP_039123352.1"/>
    </source>
</evidence>
<dbReference type="GeneID" id="120259965"/>
<dbReference type="PROSITE" id="PS00107">
    <property type="entry name" value="PROTEIN_KINASE_ATP"/>
    <property type="match status" value="1"/>
</dbReference>
<evidence type="ECO:0000259" key="22">
    <source>
        <dbReference type="PROSITE" id="PS50011"/>
    </source>
</evidence>
<evidence type="ECO:0000256" key="7">
    <source>
        <dbReference type="ARBA" id="ARBA00022734"/>
    </source>
</evidence>
<reference evidence="25" key="1">
    <citation type="submission" date="2025-08" db="UniProtKB">
        <authorList>
            <consortium name="RefSeq"/>
        </authorList>
    </citation>
    <scope>IDENTIFICATION</scope>
</reference>
<dbReference type="GO" id="GO:0051707">
    <property type="term" value="P:response to other organism"/>
    <property type="evidence" value="ECO:0007669"/>
    <property type="project" value="UniProtKB-ARBA"/>
</dbReference>
<comment type="subcellular location">
    <subcellularLocation>
        <location evidence="1">Membrane</location>
        <topology evidence="1">Single-pass type I membrane protein</topology>
    </subcellularLocation>
</comment>
<evidence type="ECO:0000256" key="14">
    <source>
        <dbReference type="ARBA" id="ARBA00023170"/>
    </source>
</evidence>
<dbReference type="GO" id="GO:0004674">
    <property type="term" value="F:protein serine/threonine kinase activity"/>
    <property type="evidence" value="ECO:0007669"/>
    <property type="project" value="UniProtKB-KW"/>
</dbReference>
<dbReference type="Gene3D" id="2.90.10.10">
    <property type="entry name" value="Bulb-type lectin domain"/>
    <property type="match status" value="1"/>
</dbReference>
<dbReference type="Gene3D" id="2.90.10.30">
    <property type="match status" value="1"/>
</dbReference>
<feature type="transmembrane region" description="Helical" evidence="20">
    <location>
        <begin position="473"/>
        <end position="503"/>
    </location>
</feature>
<dbReference type="PROSITE" id="PS50927">
    <property type="entry name" value="BULB_LECTIN"/>
    <property type="match status" value="1"/>
</dbReference>
<proteinExistence type="inferred from homology"/>
<name>A0AB40B7Y9_DIOCR</name>
<dbReference type="Gene3D" id="3.30.200.20">
    <property type="entry name" value="Phosphorylase Kinase, domain 1"/>
    <property type="match status" value="1"/>
</dbReference>
<evidence type="ECO:0000256" key="6">
    <source>
        <dbReference type="ARBA" id="ARBA00022729"/>
    </source>
</evidence>
<comment type="similarity">
    <text evidence="18">Belongs to the protein kinase superfamily. Ser/Thr protein kinase family.</text>
</comment>
<evidence type="ECO:0000256" key="16">
    <source>
        <dbReference type="ARBA" id="ARBA00047899"/>
    </source>
</evidence>
<feature type="chain" id="PRO_5044246941" description="Receptor-like serine/threonine-protein kinase" evidence="21">
    <location>
        <begin position="36"/>
        <end position="831"/>
    </location>
</feature>
<sequence length="831" mass="92057">MMLSSSLLPPLLLQLVLLSQIILVILIHFPEQTRAQSYKNISLGTTLTTSGTTTSWLSPSGDFAFGFITTPSNTTTTTTSSLFLLAIWFAKTADKAIVWTANGNNPAPAGSKLYLSSNGQLLLTGPAGDTIFSSTSGGSHAAMLDTGNLVLVDASSGSTIWQSFDYPTDTILPTQVLSANSRLRSRLAATNYSKGRFTLYQDSGNFILSQVAIPTGDLYKAYWSSDKAADGAQLFFNGTTGNINFYFANKTLGNIISANLDSSSLSEFYQKATLDIDGVFRYYINPKNSSSGSGWIEKWSIRSFVPTDGCMRMVTDDCCGSGVCGYNSFCQMDAEDELTTCKCPDGYSPIDSGDEYKGCSPDFALQRCDVDDSARFQLTAMRSVDWPRIDYEHYSDVSEEQCREYCLQDCFCAVAIFRDQGCWKKRLPLANGRSTGVGQGTMAFIKVPKDGAISRDNQPAEQKNNPKKGCSKALIVAGSSLLGGSVLMNVLLLAYTLIIAFYFSVKRKEKQAQTYLDAVGFNHQSFSHRQLIEATNNFSEELGRGSFGIVYKGVLRRETANINVAVKKLDRLSKDAEKEFMAEVRSIGQTHHKNLVRLIGFCNEGENRLLVYEFMSNGSLASFLFGETKPEWNKRVKIILGVARALFYLHEECTSSIIHCDIKSQNILLDDNFVARISDFGLAKLLRADQTRTSTGIRGTKGYVAPEWFKNMPVTTKVDVYSFGVLLLEIICCRKNFKQELASDHEEGEVILVYWVYDCYRNGRLDLLLVASDREAMIDRRRLERFVMIAIWCIQEDPSLRPSMQKVTLMLEGSVAVPVPPDPSSFMSSIQ</sequence>
<keyword evidence="15" id="KW-0325">Glycoprotein</keyword>
<dbReference type="Pfam" id="PF07714">
    <property type="entry name" value="PK_Tyr_Ser-Thr"/>
    <property type="match status" value="1"/>
</dbReference>
<dbReference type="GO" id="GO:0016020">
    <property type="term" value="C:membrane"/>
    <property type="evidence" value="ECO:0007669"/>
    <property type="project" value="UniProtKB-SubCell"/>
</dbReference>
<dbReference type="PANTHER" id="PTHR47976:SF108">
    <property type="entry name" value="G-TYPE LECTIN S-RECEPTOR-LIKE SERINE_THREONINE-PROTEIN KINASE LECRK1"/>
    <property type="match status" value="1"/>
</dbReference>
<evidence type="ECO:0000256" key="12">
    <source>
        <dbReference type="ARBA" id="ARBA00023136"/>
    </source>
</evidence>
<evidence type="ECO:0000256" key="20">
    <source>
        <dbReference type="SAM" id="Phobius"/>
    </source>
</evidence>
<evidence type="ECO:0000256" key="15">
    <source>
        <dbReference type="ARBA" id="ARBA00023180"/>
    </source>
</evidence>
<keyword evidence="10 18" id="KW-0067">ATP-binding</keyword>
<dbReference type="InterPro" id="IPR024171">
    <property type="entry name" value="SRK-like_kinase"/>
</dbReference>
<evidence type="ECO:0000256" key="10">
    <source>
        <dbReference type="ARBA" id="ARBA00022840"/>
    </source>
</evidence>
<evidence type="ECO:0000256" key="9">
    <source>
        <dbReference type="ARBA" id="ARBA00022777"/>
    </source>
</evidence>
<evidence type="ECO:0000256" key="1">
    <source>
        <dbReference type="ARBA" id="ARBA00004479"/>
    </source>
</evidence>
<feature type="binding site" evidence="19">
    <location>
        <position position="568"/>
    </location>
    <ligand>
        <name>ATP</name>
        <dbReference type="ChEBI" id="CHEBI:30616"/>
    </ligand>
</feature>
<keyword evidence="12 20" id="KW-0472">Membrane</keyword>
<dbReference type="EC" id="2.7.11.1" evidence="18"/>
<accession>A0AB40B7Y9</accession>
<dbReference type="FunFam" id="2.90.10.30:FF:000001">
    <property type="entry name" value="Serine/threonine-protein kinase"/>
    <property type="match status" value="1"/>
</dbReference>
<keyword evidence="14" id="KW-0675">Receptor</keyword>